<organism evidence="1 2">
    <name type="scientific">Candidatus Doudnabacteria bacterium RIFCSPLOWO2_01_FULL_44_21</name>
    <dbReference type="NCBI Taxonomy" id="1817841"/>
    <lineage>
        <taxon>Bacteria</taxon>
        <taxon>Candidatus Doudnaibacteriota</taxon>
    </lineage>
</organism>
<proteinExistence type="predicted"/>
<accession>A0A1F5PXT6</accession>
<gene>
    <name evidence="1" type="ORF">A3B10_04470</name>
</gene>
<sequence length="102" mass="11314">MCEPDKFCFLTWQLCHGCTKPISTVEGITRQGGIVIDKLGFMYCGQACADLQLQARKVHHPDIAAYAKEHNLTALEAYRVIEEKALEAVLKLRGMQVAGSPH</sequence>
<comment type="caution">
    <text evidence="1">The sequence shown here is derived from an EMBL/GenBank/DDBJ whole genome shotgun (WGS) entry which is preliminary data.</text>
</comment>
<evidence type="ECO:0000313" key="1">
    <source>
        <dbReference type="EMBL" id="OGE94735.1"/>
    </source>
</evidence>
<name>A0A1F5PXT6_9BACT</name>
<evidence type="ECO:0000313" key="2">
    <source>
        <dbReference type="Proteomes" id="UP000177281"/>
    </source>
</evidence>
<protein>
    <submittedName>
        <fullName evidence="1">Uncharacterized protein</fullName>
    </submittedName>
</protein>
<dbReference type="EMBL" id="MFFB01000010">
    <property type="protein sequence ID" value="OGE94735.1"/>
    <property type="molecule type" value="Genomic_DNA"/>
</dbReference>
<dbReference type="Proteomes" id="UP000177281">
    <property type="component" value="Unassembled WGS sequence"/>
</dbReference>
<reference evidence="1 2" key="1">
    <citation type="journal article" date="2016" name="Nat. Commun.">
        <title>Thousands of microbial genomes shed light on interconnected biogeochemical processes in an aquifer system.</title>
        <authorList>
            <person name="Anantharaman K."/>
            <person name="Brown C.T."/>
            <person name="Hug L.A."/>
            <person name="Sharon I."/>
            <person name="Castelle C.J."/>
            <person name="Probst A.J."/>
            <person name="Thomas B.C."/>
            <person name="Singh A."/>
            <person name="Wilkins M.J."/>
            <person name="Karaoz U."/>
            <person name="Brodie E.L."/>
            <person name="Williams K.H."/>
            <person name="Hubbard S.S."/>
            <person name="Banfield J.F."/>
        </authorList>
    </citation>
    <scope>NUCLEOTIDE SEQUENCE [LARGE SCALE GENOMIC DNA]</scope>
</reference>
<dbReference type="AlphaFoldDB" id="A0A1F5PXT6"/>